<evidence type="ECO:0000259" key="1">
    <source>
        <dbReference type="Pfam" id="PF24968"/>
    </source>
</evidence>
<dbReference type="InterPro" id="IPR056672">
    <property type="entry name" value="DUF7770"/>
</dbReference>
<dbReference type="Pfam" id="PF24968">
    <property type="entry name" value="DUF7770"/>
    <property type="match status" value="1"/>
</dbReference>
<evidence type="ECO:0000313" key="2">
    <source>
        <dbReference type="EMBL" id="KIY42888.1"/>
    </source>
</evidence>
<feature type="domain" description="DUF7770" evidence="1">
    <location>
        <begin position="57"/>
        <end position="217"/>
    </location>
</feature>
<dbReference type="EMBL" id="KN882151">
    <property type="protein sequence ID" value="KIY42888.1"/>
    <property type="molecule type" value="Genomic_DNA"/>
</dbReference>
<proteinExistence type="predicted"/>
<dbReference type="Proteomes" id="UP000054144">
    <property type="component" value="Unassembled WGS sequence"/>
</dbReference>
<sequence length="217" mass="24190">MSRNINFLHQELASAAATHQARIRSRLENIRPDTCSVNVEDAVLSRQVSGVIIHVCDTGTPAGLGVHWRLFLQLDQGQDRRRPPVSIELNCQALDQQQITRMFVTQHSYMMSSTPASAAQPVGLPQHQLYWAIPNRTDFTVAAAVQHLLDLRRDCYRLTERGIGCRFWCLTVIHDLEVRGWFPPGTANNAAGFVTAFSTLTQASYVVPAAIAQGTFY</sequence>
<evidence type="ECO:0000313" key="3">
    <source>
        <dbReference type="Proteomes" id="UP000054144"/>
    </source>
</evidence>
<accession>A0A0D6ZZB8</accession>
<protein>
    <recommendedName>
        <fullName evidence="1">DUF7770 domain-containing protein</fullName>
    </recommendedName>
</protein>
<dbReference type="OrthoDB" id="3527137at2759"/>
<keyword evidence="3" id="KW-1185">Reference proteome</keyword>
<organism evidence="2 3">
    <name type="scientific">Fistulina hepatica ATCC 64428</name>
    <dbReference type="NCBI Taxonomy" id="1128425"/>
    <lineage>
        <taxon>Eukaryota</taxon>
        <taxon>Fungi</taxon>
        <taxon>Dikarya</taxon>
        <taxon>Basidiomycota</taxon>
        <taxon>Agaricomycotina</taxon>
        <taxon>Agaricomycetes</taxon>
        <taxon>Agaricomycetidae</taxon>
        <taxon>Agaricales</taxon>
        <taxon>Fistulinaceae</taxon>
        <taxon>Fistulina</taxon>
    </lineage>
</organism>
<reference evidence="2 3" key="1">
    <citation type="journal article" date="2015" name="Fungal Genet. Biol.">
        <title>Evolution of novel wood decay mechanisms in Agaricales revealed by the genome sequences of Fistulina hepatica and Cylindrobasidium torrendii.</title>
        <authorList>
            <person name="Floudas D."/>
            <person name="Held B.W."/>
            <person name="Riley R."/>
            <person name="Nagy L.G."/>
            <person name="Koehler G."/>
            <person name="Ransdell A.S."/>
            <person name="Younus H."/>
            <person name="Chow J."/>
            <person name="Chiniquy J."/>
            <person name="Lipzen A."/>
            <person name="Tritt A."/>
            <person name="Sun H."/>
            <person name="Haridas S."/>
            <person name="LaButti K."/>
            <person name="Ohm R.A."/>
            <person name="Kues U."/>
            <person name="Blanchette R.A."/>
            <person name="Grigoriev I.V."/>
            <person name="Minto R.E."/>
            <person name="Hibbett D.S."/>
        </authorList>
    </citation>
    <scope>NUCLEOTIDE SEQUENCE [LARGE SCALE GENOMIC DNA]</scope>
    <source>
        <strain evidence="2 3">ATCC 64428</strain>
    </source>
</reference>
<gene>
    <name evidence="2" type="ORF">FISHEDRAFT_63080</name>
</gene>
<name>A0A0D6ZZB8_9AGAR</name>
<dbReference type="AlphaFoldDB" id="A0A0D6ZZB8"/>